<comment type="similarity">
    <text evidence="10">In the C-terminal section; belongs to the DAO family.</text>
</comment>
<dbReference type="SUPFAM" id="SSF51905">
    <property type="entry name" value="FAD/NAD(P)-binding domain"/>
    <property type="match status" value="1"/>
</dbReference>
<dbReference type="InterPro" id="IPR008471">
    <property type="entry name" value="MnmC-like_methylTransf"/>
</dbReference>
<dbReference type="NCBIfam" id="TIGR03197">
    <property type="entry name" value="MnmC_Cterm"/>
    <property type="match status" value="1"/>
</dbReference>
<comment type="catalytic activity">
    <reaction evidence="10">
        <text>5-aminomethyl-2-thiouridine(34) in tRNA + S-adenosyl-L-methionine = 5-methylaminomethyl-2-thiouridine(34) in tRNA + S-adenosyl-L-homocysteine + H(+)</text>
        <dbReference type="Rhea" id="RHEA:19569"/>
        <dbReference type="Rhea" id="RHEA-COMP:10195"/>
        <dbReference type="Rhea" id="RHEA-COMP:10197"/>
        <dbReference type="ChEBI" id="CHEBI:15378"/>
        <dbReference type="ChEBI" id="CHEBI:57856"/>
        <dbReference type="ChEBI" id="CHEBI:59789"/>
        <dbReference type="ChEBI" id="CHEBI:74454"/>
        <dbReference type="ChEBI" id="CHEBI:74455"/>
        <dbReference type="EC" id="2.1.1.61"/>
    </reaction>
</comment>
<dbReference type="Gene3D" id="3.30.9.10">
    <property type="entry name" value="D-Amino Acid Oxidase, subunit A, domain 2"/>
    <property type="match status" value="1"/>
</dbReference>
<dbReference type="InterPro" id="IPR017610">
    <property type="entry name" value="tRNA_S-uridine_synth_MnmC_C"/>
</dbReference>
<evidence type="ECO:0000256" key="10">
    <source>
        <dbReference type="HAMAP-Rule" id="MF_01102"/>
    </source>
</evidence>
<dbReference type="InterPro" id="IPR006076">
    <property type="entry name" value="FAD-dep_OxRdtase"/>
</dbReference>
<name>A0A1I1F0S8_9GAMM</name>
<dbReference type="GO" id="GO:0004808">
    <property type="term" value="F:tRNA (5-methylaminomethyl-2-thiouridylate)(34)-methyltransferase activity"/>
    <property type="evidence" value="ECO:0007669"/>
    <property type="project" value="UniProtKB-EC"/>
</dbReference>
<evidence type="ECO:0000256" key="1">
    <source>
        <dbReference type="ARBA" id="ARBA00022490"/>
    </source>
</evidence>
<keyword evidence="5 10" id="KW-0949">S-adenosyl-L-methionine</keyword>
<dbReference type="PANTHER" id="PTHR13847:SF283">
    <property type="entry name" value="TRNA 5-METHYLAMINOMETHYL-2-THIOURIDINE BIOSYNTHESIS BIFUNCTIONAL PROTEIN MNMC"/>
    <property type="match status" value="1"/>
</dbReference>
<evidence type="ECO:0000256" key="9">
    <source>
        <dbReference type="ARBA" id="ARBA00023268"/>
    </source>
</evidence>
<keyword evidence="4 10" id="KW-0808">Transferase</keyword>
<keyword evidence="1 10" id="KW-0963">Cytoplasm</keyword>
<comment type="similarity">
    <text evidence="10">In the N-terminal section; belongs to the methyltransferase superfamily. tRNA (mnm(5)s(2)U34)-methyltransferase family.</text>
</comment>
<feature type="region of interest" description="FAD-dependent cmnm(5)s(2)U34 oxidoreductase" evidence="10">
    <location>
        <begin position="262"/>
        <end position="660"/>
    </location>
</feature>
<keyword evidence="6 10" id="KW-0819">tRNA processing</keyword>
<proteinExistence type="inferred from homology"/>
<dbReference type="HAMAP" id="MF_01102">
    <property type="entry name" value="MnmC"/>
    <property type="match status" value="1"/>
</dbReference>
<evidence type="ECO:0000256" key="8">
    <source>
        <dbReference type="ARBA" id="ARBA00023002"/>
    </source>
</evidence>
<dbReference type="NCBIfam" id="NF002481">
    <property type="entry name" value="PRK01747.1-2"/>
    <property type="match status" value="1"/>
</dbReference>
<keyword evidence="7 10" id="KW-0274">FAD</keyword>
<dbReference type="GO" id="GO:0050660">
    <property type="term" value="F:flavin adenine dinucleotide binding"/>
    <property type="evidence" value="ECO:0007669"/>
    <property type="project" value="UniProtKB-UniRule"/>
</dbReference>
<protein>
    <recommendedName>
        <fullName evidence="10">tRNA 5-methylaminomethyl-2-thiouridine biosynthesis bifunctional protein MnmC</fullName>
        <shortName evidence="10">tRNA mnm(5)s(2)U biosynthesis bifunctional protein</shortName>
    </recommendedName>
    <domain>
        <recommendedName>
            <fullName evidence="10">tRNA (mnm(5)s(2)U34)-methyltransferase</fullName>
            <ecNumber evidence="10">2.1.1.61</ecNumber>
        </recommendedName>
    </domain>
    <domain>
        <recommendedName>
            <fullName evidence="10">FAD-dependent cmnm(5)s(2)U34 oxidoreductase</fullName>
            <ecNumber evidence="10">1.5.-.-</ecNumber>
        </recommendedName>
    </domain>
</protein>
<keyword evidence="9 10" id="KW-0511">Multifunctional enzyme</keyword>
<evidence type="ECO:0000256" key="6">
    <source>
        <dbReference type="ARBA" id="ARBA00022694"/>
    </source>
</evidence>
<keyword evidence="3 10" id="KW-0285">Flavoprotein</keyword>
<dbReference type="NCBIfam" id="NF033855">
    <property type="entry name" value="tRNA_MNMC2"/>
    <property type="match status" value="1"/>
</dbReference>
<feature type="region of interest" description="tRNA (mnm(5)s(2)U34)-methyltransferase" evidence="10">
    <location>
        <begin position="1"/>
        <end position="237"/>
    </location>
</feature>
<dbReference type="STRING" id="1123010.SAMN02745724_00450"/>
<evidence type="ECO:0000259" key="11">
    <source>
        <dbReference type="Pfam" id="PF01266"/>
    </source>
</evidence>
<gene>
    <name evidence="10" type="primary">mnmC</name>
    <name evidence="13" type="ORF">SAMN02745724_00450</name>
</gene>
<keyword evidence="14" id="KW-1185">Reference proteome</keyword>
<dbReference type="Pfam" id="PF01266">
    <property type="entry name" value="DAO"/>
    <property type="match status" value="1"/>
</dbReference>
<comment type="subcellular location">
    <subcellularLocation>
        <location evidence="10">Cytoplasm</location>
    </subcellularLocation>
</comment>
<dbReference type="Gene3D" id="3.40.50.150">
    <property type="entry name" value="Vaccinia Virus protein VP39"/>
    <property type="match status" value="1"/>
</dbReference>
<dbReference type="GO" id="GO:0002098">
    <property type="term" value="P:tRNA wobble uridine modification"/>
    <property type="evidence" value="ECO:0007669"/>
    <property type="project" value="TreeGrafter"/>
</dbReference>
<accession>A0A1I1F0S8</accession>
<dbReference type="GO" id="GO:0032259">
    <property type="term" value="P:methylation"/>
    <property type="evidence" value="ECO:0007669"/>
    <property type="project" value="UniProtKB-KW"/>
</dbReference>
<dbReference type="OrthoDB" id="9786494at2"/>
<dbReference type="InterPro" id="IPR029063">
    <property type="entry name" value="SAM-dependent_MTases_sf"/>
</dbReference>
<comment type="cofactor">
    <cofactor evidence="10">
        <name>FAD</name>
        <dbReference type="ChEBI" id="CHEBI:57692"/>
    </cofactor>
</comment>
<evidence type="ECO:0000256" key="5">
    <source>
        <dbReference type="ARBA" id="ARBA00022691"/>
    </source>
</evidence>
<dbReference type="InterPro" id="IPR047785">
    <property type="entry name" value="tRNA_MNMC2"/>
</dbReference>
<evidence type="ECO:0000313" key="14">
    <source>
        <dbReference type="Proteomes" id="UP000198862"/>
    </source>
</evidence>
<dbReference type="Proteomes" id="UP000198862">
    <property type="component" value="Unassembled WGS sequence"/>
</dbReference>
<organism evidence="13 14">
    <name type="scientific">Pseudoalteromonas denitrificans DSM 6059</name>
    <dbReference type="NCBI Taxonomy" id="1123010"/>
    <lineage>
        <taxon>Bacteria</taxon>
        <taxon>Pseudomonadati</taxon>
        <taxon>Pseudomonadota</taxon>
        <taxon>Gammaproteobacteria</taxon>
        <taxon>Alteromonadales</taxon>
        <taxon>Pseudoalteromonadaceae</taxon>
        <taxon>Pseudoalteromonas</taxon>
    </lineage>
</organism>
<dbReference type="Gene3D" id="3.50.50.60">
    <property type="entry name" value="FAD/NAD(P)-binding domain"/>
    <property type="match status" value="1"/>
</dbReference>
<dbReference type="EMBL" id="FOLO01000002">
    <property type="protein sequence ID" value="SFB90763.1"/>
    <property type="molecule type" value="Genomic_DNA"/>
</dbReference>
<evidence type="ECO:0000259" key="12">
    <source>
        <dbReference type="Pfam" id="PF05430"/>
    </source>
</evidence>
<dbReference type="InterPro" id="IPR036188">
    <property type="entry name" value="FAD/NAD-bd_sf"/>
</dbReference>
<dbReference type="InterPro" id="IPR023032">
    <property type="entry name" value="tRNA_MAMT_biosynth_bifunc_MnmC"/>
</dbReference>
<keyword evidence="2 10" id="KW-0489">Methyltransferase</keyword>
<dbReference type="GO" id="GO:0016645">
    <property type="term" value="F:oxidoreductase activity, acting on the CH-NH group of donors"/>
    <property type="evidence" value="ECO:0007669"/>
    <property type="project" value="InterPro"/>
</dbReference>
<dbReference type="AlphaFoldDB" id="A0A1I1F0S8"/>
<dbReference type="RefSeq" id="WP_091979459.1">
    <property type="nucleotide sequence ID" value="NZ_FOLO01000002.1"/>
</dbReference>
<dbReference type="EC" id="1.5.-.-" evidence="10"/>
<reference evidence="13 14" key="1">
    <citation type="submission" date="2016-10" db="EMBL/GenBank/DDBJ databases">
        <authorList>
            <person name="de Groot N.N."/>
        </authorList>
    </citation>
    <scope>NUCLEOTIDE SEQUENCE [LARGE SCALE GENOMIC DNA]</scope>
    <source>
        <strain evidence="13 14">DSM 6059</strain>
    </source>
</reference>
<dbReference type="EC" id="2.1.1.61" evidence="10"/>
<evidence type="ECO:0000313" key="13">
    <source>
        <dbReference type="EMBL" id="SFB90763.1"/>
    </source>
</evidence>
<evidence type="ECO:0000256" key="2">
    <source>
        <dbReference type="ARBA" id="ARBA00022603"/>
    </source>
</evidence>
<dbReference type="PANTHER" id="PTHR13847">
    <property type="entry name" value="SARCOSINE DEHYDROGENASE-RELATED"/>
    <property type="match status" value="1"/>
</dbReference>
<dbReference type="GO" id="GO:0005737">
    <property type="term" value="C:cytoplasm"/>
    <property type="evidence" value="ECO:0007669"/>
    <property type="project" value="UniProtKB-SubCell"/>
</dbReference>
<feature type="domain" description="FAD dependent oxidoreductase" evidence="11">
    <location>
        <begin position="258"/>
        <end position="627"/>
    </location>
</feature>
<sequence length="660" mass="74679">MIKNAHIYFNESGTPVADKFDDIYFSTDDGLAESTFVFVEKNQIIERLSKHDQTHFVIAETGFGTGLNFLNTWQQFALCENKLVKKLHFISFEKYPIKKNDLAQSLAAWPSLKPYADKLISQYPIAMQGCHRVEFCEGAIVLDLWFGDIEETLPQLCFQKKGIIDAWYLDGFAPSKNPDMWQQSLFNAMANLGRDNCTFATFTASGFVRRGLIEAGFTVQKHKGFGKKREMISGQLLKANDKYSTPKYYPRNAKKIDKIAIIGGGIATASLALSLSKRAASFDIFCKDKDVAMGASHNQQGALYPHLQANFSRESQFYAHSFFYARRCYDEVLTKGYEFSHQWCGVLLHAINEEKQKRQASLIEQNKWPQDLIRFVTKEQASTIANVVTPYSGLFIEQGGWINPPQLVKAILDYSYAIKSFKLNTNTKVEKFYQKEDCWYLFDGKTEHGPYSQIIIAAGEHSDTFEQTKSLDLHPVRGQVSHIKATDKSEKLSTVLCHKGYLTPNYLEHHCIGATFTKNSKEIHISENDNSINLKQVTDFYGECEFTQDLNDITSAKAAIRCTSFDHMPLVGQITDINSYQTSFATLRHGSKYGYLPYHSSTSGLYIFTGLGARGLCSAPLCAELLCSEIFDEPLPIDLAMNEALHPARFTVRDLKRNKI</sequence>
<evidence type="ECO:0000256" key="3">
    <source>
        <dbReference type="ARBA" id="ARBA00022630"/>
    </source>
</evidence>
<evidence type="ECO:0000256" key="7">
    <source>
        <dbReference type="ARBA" id="ARBA00022827"/>
    </source>
</evidence>
<comment type="function">
    <text evidence="10">Catalyzes the last two steps in the biosynthesis of 5-methylaminomethyl-2-thiouridine (mnm(5)s(2)U) at the wobble position (U34) in tRNA. Catalyzes the FAD-dependent demodification of cmnm(5)s(2)U34 to nm(5)s(2)U34, followed by the transfer of a methyl group from S-adenosyl-L-methionine to nm(5)s(2)U34, to form mnm(5)s(2)U34.</text>
</comment>
<dbReference type="Pfam" id="PF05430">
    <property type="entry name" value="Methyltransf_30"/>
    <property type="match status" value="1"/>
</dbReference>
<feature type="domain" description="MnmC-like methyltransferase" evidence="12">
    <location>
        <begin position="112"/>
        <end position="235"/>
    </location>
</feature>
<evidence type="ECO:0000256" key="4">
    <source>
        <dbReference type="ARBA" id="ARBA00022679"/>
    </source>
</evidence>
<keyword evidence="8 10" id="KW-0560">Oxidoreductase</keyword>